<proteinExistence type="predicted"/>
<dbReference type="InterPro" id="IPR007574">
    <property type="entry name" value="NblA"/>
</dbReference>
<dbReference type="EMBL" id="PXOH01000003">
    <property type="protein sequence ID" value="PSF38603.1"/>
    <property type="molecule type" value="Genomic_DNA"/>
</dbReference>
<dbReference type="Gene3D" id="1.10.287.670">
    <property type="entry name" value="Phycobilisome degradation protein NblA"/>
    <property type="match status" value="1"/>
</dbReference>
<protein>
    <submittedName>
        <fullName evidence="1">NblA-related protein</fullName>
    </submittedName>
</protein>
<keyword evidence="2" id="KW-1185">Reference proteome</keyword>
<dbReference type="OrthoDB" id="427327at2"/>
<dbReference type="AlphaFoldDB" id="A0A2T1M1M9"/>
<dbReference type="RefSeq" id="WP_106455525.1">
    <property type="nucleotide sequence ID" value="NZ_PXOH01000003.1"/>
</dbReference>
<sequence>MSESMKLSLEQQFNIRSFETQVQQMSREQAQEFLMKLYEQMIVRENLYKSFIKHQWGIEQSPWFK</sequence>
<name>A0A2T1M1M9_9CHRO</name>
<reference evidence="1 2" key="2">
    <citation type="submission" date="2018-03" db="EMBL/GenBank/DDBJ databases">
        <authorList>
            <person name="Keele B.F."/>
        </authorList>
    </citation>
    <scope>NUCLEOTIDE SEQUENCE [LARGE SCALE GENOMIC DNA]</scope>
    <source>
        <strain evidence="1 2">CCALA 016</strain>
    </source>
</reference>
<reference evidence="1 2" key="1">
    <citation type="submission" date="2018-03" db="EMBL/GenBank/DDBJ databases">
        <title>The ancient ancestry and fast evolution of plastids.</title>
        <authorList>
            <person name="Moore K.R."/>
            <person name="Magnabosco C."/>
            <person name="Momper L."/>
            <person name="Gold D.A."/>
            <person name="Bosak T."/>
            <person name="Fournier G.P."/>
        </authorList>
    </citation>
    <scope>NUCLEOTIDE SEQUENCE [LARGE SCALE GENOMIC DNA]</scope>
    <source>
        <strain evidence="1 2">CCALA 016</strain>
    </source>
</reference>
<dbReference type="InterPro" id="IPR036904">
    <property type="entry name" value="NblA_sf"/>
</dbReference>
<accession>A0A2T1M1M9</accession>
<evidence type="ECO:0000313" key="1">
    <source>
        <dbReference type="EMBL" id="PSF38603.1"/>
    </source>
</evidence>
<dbReference type="Proteomes" id="UP000239001">
    <property type="component" value="Unassembled WGS sequence"/>
</dbReference>
<gene>
    <name evidence="1" type="ORF">C7H19_03595</name>
</gene>
<organism evidence="1 2">
    <name type="scientific">Aphanothece hegewaldii CCALA 016</name>
    <dbReference type="NCBI Taxonomy" id="2107694"/>
    <lineage>
        <taxon>Bacteria</taxon>
        <taxon>Bacillati</taxon>
        <taxon>Cyanobacteriota</taxon>
        <taxon>Cyanophyceae</taxon>
        <taxon>Oscillatoriophycideae</taxon>
        <taxon>Chroococcales</taxon>
        <taxon>Aphanothecaceae</taxon>
        <taxon>Aphanothece</taxon>
    </lineage>
</organism>
<comment type="caution">
    <text evidence="1">The sequence shown here is derived from an EMBL/GenBank/DDBJ whole genome shotgun (WGS) entry which is preliminary data.</text>
</comment>
<evidence type="ECO:0000313" key="2">
    <source>
        <dbReference type="Proteomes" id="UP000239001"/>
    </source>
</evidence>
<dbReference type="SUPFAM" id="SSF109859">
    <property type="entry name" value="NblA-like"/>
    <property type="match status" value="1"/>
</dbReference>
<dbReference type="Pfam" id="PF04485">
    <property type="entry name" value="NblA"/>
    <property type="match status" value="1"/>
</dbReference>